<dbReference type="RefSeq" id="WP_307252758.1">
    <property type="nucleotide sequence ID" value="NZ_JAUSUV010000007.1"/>
</dbReference>
<reference evidence="1 2" key="1">
    <citation type="submission" date="2023-07" db="EMBL/GenBank/DDBJ databases">
        <title>Genomic Encyclopedia of Type Strains, Phase IV (KMG-IV): sequencing the most valuable type-strain genomes for metagenomic binning, comparative biology and taxonomic classification.</title>
        <authorList>
            <person name="Goeker M."/>
        </authorList>
    </citation>
    <scope>NUCLEOTIDE SEQUENCE [LARGE SCALE GENOMIC DNA]</scope>
    <source>
        <strain evidence="1 2">DSM 46876</strain>
    </source>
</reference>
<gene>
    <name evidence="1" type="ORF">J2Z48_001782</name>
</gene>
<organism evidence="1 2">
    <name type="scientific">Croceifilum oryzae</name>
    <dbReference type="NCBI Taxonomy" id="1553429"/>
    <lineage>
        <taxon>Bacteria</taxon>
        <taxon>Bacillati</taxon>
        <taxon>Bacillota</taxon>
        <taxon>Bacilli</taxon>
        <taxon>Bacillales</taxon>
        <taxon>Thermoactinomycetaceae</taxon>
        <taxon>Croceifilum</taxon>
    </lineage>
</organism>
<evidence type="ECO:0000313" key="1">
    <source>
        <dbReference type="EMBL" id="MDQ0417609.1"/>
    </source>
</evidence>
<dbReference type="AlphaFoldDB" id="A0AAJ1TFN5"/>
<dbReference type="Proteomes" id="UP001238450">
    <property type="component" value="Unassembled WGS sequence"/>
</dbReference>
<protein>
    <submittedName>
        <fullName evidence="1">Uncharacterized protein</fullName>
    </submittedName>
</protein>
<sequence>MTVKRTDEQVEKLLDHIAKILDVSKRKAYEVMEYRDAGSEGGC</sequence>
<keyword evidence="2" id="KW-1185">Reference proteome</keyword>
<comment type="caution">
    <text evidence="1">The sequence shown here is derived from an EMBL/GenBank/DDBJ whole genome shotgun (WGS) entry which is preliminary data.</text>
</comment>
<accession>A0AAJ1TFN5</accession>
<name>A0AAJ1TFN5_9BACL</name>
<evidence type="ECO:0000313" key="2">
    <source>
        <dbReference type="Proteomes" id="UP001238450"/>
    </source>
</evidence>
<proteinExistence type="predicted"/>
<dbReference type="EMBL" id="JAUSUV010000007">
    <property type="protein sequence ID" value="MDQ0417609.1"/>
    <property type="molecule type" value="Genomic_DNA"/>
</dbReference>